<feature type="region of interest" description="Disordered" evidence="2">
    <location>
        <begin position="137"/>
        <end position="161"/>
    </location>
</feature>
<accession>A0A916ZKH5</accession>
<gene>
    <name evidence="3" type="ORF">GCM10011390_19770</name>
</gene>
<evidence type="ECO:0000256" key="2">
    <source>
        <dbReference type="SAM" id="MobiDB-lite"/>
    </source>
</evidence>
<comment type="caution">
    <text evidence="3">The sequence shown here is derived from an EMBL/GenBank/DDBJ whole genome shotgun (WGS) entry which is preliminary data.</text>
</comment>
<dbReference type="Pfam" id="PF14602">
    <property type="entry name" value="Hexapep_2"/>
    <property type="match status" value="1"/>
</dbReference>
<protein>
    <recommendedName>
        <fullName evidence="5">Acyltransferase</fullName>
    </recommendedName>
</protein>
<comment type="similarity">
    <text evidence="1">Belongs to the transferase hexapeptide repeat family.</text>
</comment>
<keyword evidence="4" id="KW-1185">Reference proteome</keyword>
<dbReference type="Proteomes" id="UP000644699">
    <property type="component" value="Unassembled WGS sequence"/>
</dbReference>
<reference evidence="3" key="2">
    <citation type="submission" date="2020-09" db="EMBL/GenBank/DDBJ databases">
        <authorList>
            <person name="Sun Q."/>
            <person name="Zhou Y."/>
        </authorList>
    </citation>
    <scope>NUCLEOTIDE SEQUENCE</scope>
    <source>
        <strain evidence="3">CGMCC 1.15367</strain>
    </source>
</reference>
<dbReference type="AlphaFoldDB" id="A0A916ZKH5"/>
<proteinExistence type="inferred from homology"/>
<dbReference type="EMBL" id="BMIQ01000002">
    <property type="protein sequence ID" value="GGE00969.1"/>
    <property type="molecule type" value="Genomic_DNA"/>
</dbReference>
<dbReference type="PANTHER" id="PTHR43300">
    <property type="entry name" value="ACETYLTRANSFERASE"/>
    <property type="match status" value="1"/>
</dbReference>
<name>A0A916ZKH5_9HYPH</name>
<dbReference type="PANTHER" id="PTHR43300:SF11">
    <property type="entry name" value="ACETYLTRANSFERASE RV3034C-RELATED"/>
    <property type="match status" value="1"/>
</dbReference>
<dbReference type="InterPro" id="IPR050179">
    <property type="entry name" value="Trans_hexapeptide_repeat"/>
</dbReference>
<sequence>MPSLNRLLGVREVLVEAKRLYLTRLWGMDIHPRATFSLAARFDRTYPQGIHVGAESYIAFDAAILTHDTTRRLYGHTRIGRCCFIGARSIVLPGVTIGDGCVVGAGSVVTKDVPARSLVAGNPARVIRSRIDVGPYGRFNPPSTAQEEGSEPTAEADRAGW</sequence>
<organism evidence="3 4">
    <name type="scientific">Aureimonas endophytica</name>
    <dbReference type="NCBI Taxonomy" id="2027858"/>
    <lineage>
        <taxon>Bacteria</taxon>
        <taxon>Pseudomonadati</taxon>
        <taxon>Pseudomonadota</taxon>
        <taxon>Alphaproteobacteria</taxon>
        <taxon>Hyphomicrobiales</taxon>
        <taxon>Aurantimonadaceae</taxon>
        <taxon>Aureimonas</taxon>
    </lineage>
</organism>
<dbReference type="InterPro" id="IPR001451">
    <property type="entry name" value="Hexapep"/>
</dbReference>
<reference evidence="3" key="1">
    <citation type="journal article" date="2014" name="Int. J. Syst. Evol. Microbiol.">
        <title>Complete genome sequence of Corynebacterium casei LMG S-19264T (=DSM 44701T), isolated from a smear-ripened cheese.</title>
        <authorList>
            <consortium name="US DOE Joint Genome Institute (JGI-PGF)"/>
            <person name="Walter F."/>
            <person name="Albersmeier A."/>
            <person name="Kalinowski J."/>
            <person name="Ruckert C."/>
        </authorList>
    </citation>
    <scope>NUCLEOTIDE SEQUENCE</scope>
    <source>
        <strain evidence="3">CGMCC 1.15367</strain>
    </source>
</reference>
<dbReference type="SUPFAM" id="SSF51161">
    <property type="entry name" value="Trimeric LpxA-like enzymes"/>
    <property type="match status" value="1"/>
</dbReference>
<dbReference type="InterPro" id="IPR011004">
    <property type="entry name" value="Trimer_LpxA-like_sf"/>
</dbReference>
<evidence type="ECO:0008006" key="5">
    <source>
        <dbReference type="Google" id="ProtNLM"/>
    </source>
</evidence>
<dbReference type="RefSeq" id="WP_188908033.1">
    <property type="nucleotide sequence ID" value="NZ_BMIQ01000002.1"/>
</dbReference>
<evidence type="ECO:0000313" key="3">
    <source>
        <dbReference type="EMBL" id="GGE00969.1"/>
    </source>
</evidence>
<dbReference type="Gene3D" id="2.160.10.10">
    <property type="entry name" value="Hexapeptide repeat proteins"/>
    <property type="match status" value="1"/>
</dbReference>
<evidence type="ECO:0000256" key="1">
    <source>
        <dbReference type="ARBA" id="ARBA00007274"/>
    </source>
</evidence>
<evidence type="ECO:0000313" key="4">
    <source>
        <dbReference type="Proteomes" id="UP000644699"/>
    </source>
</evidence>